<evidence type="ECO:0000256" key="5">
    <source>
        <dbReference type="ARBA" id="ARBA00023136"/>
    </source>
</evidence>
<dbReference type="PANTHER" id="PTHR22883">
    <property type="entry name" value="ZINC FINGER DHHC DOMAIN CONTAINING PROTEIN"/>
    <property type="match status" value="1"/>
</dbReference>
<comment type="subcellular location">
    <subcellularLocation>
        <location evidence="1">Membrane</location>
        <topology evidence="1">Multi-pass membrane protein</topology>
    </subcellularLocation>
</comment>
<dbReference type="InterPro" id="IPR039859">
    <property type="entry name" value="PFA4/ZDH16/20/ERF2-like"/>
</dbReference>
<evidence type="ECO:0000256" key="6">
    <source>
        <dbReference type="ARBA" id="ARBA00023315"/>
    </source>
</evidence>
<evidence type="ECO:0000256" key="7">
    <source>
        <dbReference type="RuleBase" id="RU079119"/>
    </source>
</evidence>
<dbReference type="GeneID" id="102833080"/>
<evidence type="ECO:0000256" key="4">
    <source>
        <dbReference type="ARBA" id="ARBA00022989"/>
    </source>
</evidence>
<organism evidence="10 11">
    <name type="scientific">Chrysochloris asiatica</name>
    <name type="common">Cape golden mole</name>
    <dbReference type="NCBI Taxonomy" id="185453"/>
    <lineage>
        <taxon>Eukaryota</taxon>
        <taxon>Metazoa</taxon>
        <taxon>Chordata</taxon>
        <taxon>Craniata</taxon>
        <taxon>Vertebrata</taxon>
        <taxon>Euteleostomi</taxon>
        <taxon>Mammalia</taxon>
        <taxon>Eutheria</taxon>
        <taxon>Afrotheria</taxon>
        <taxon>Chrysochloridae</taxon>
        <taxon>Chrysochlorinae</taxon>
        <taxon>Chrysochloris</taxon>
    </lineage>
</organism>
<feature type="transmembrane region" description="Helical" evidence="7">
    <location>
        <begin position="175"/>
        <end position="196"/>
    </location>
</feature>
<dbReference type="GO" id="GO:0016020">
    <property type="term" value="C:membrane"/>
    <property type="evidence" value="ECO:0007669"/>
    <property type="project" value="UniProtKB-SubCell"/>
</dbReference>
<feature type="transmembrane region" description="Helical" evidence="7">
    <location>
        <begin position="208"/>
        <end position="234"/>
    </location>
</feature>
<gene>
    <name evidence="11" type="primary">LOC102833080</name>
</gene>
<keyword evidence="2 7" id="KW-0808">Transferase</keyword>
<comment type="domain">
    <text evidence="7">The DHHC domain is required for palmitoyltransferase activity.</text>
</comment>
<dbReference type="EC" id="2.3.1.225" evidence="7"/>
<dbReference type="Pfam" id="PF01529">
    <property type="entry name" value="DHHC"/>
    <property type="match status" value="1"/>
</dbReference>
<keyword evidence="5 7" id="KW-0472">Membrane</keyword>
<dbReference type="Proteomes" id="UP000504623">
    <property type="component" value="Unplaced"/>
</dbReference>
<protein>
    <recommendedName>
        <fullName evidence="7">Palmitoyltransferase</fullName>
        <ecNumber evidence="7">2.3.1.225</ecNumber>
    </recommendedName>
</protein>
<evidence type="ECO:0000256" key="2">
    <source>
        <dbReference type="ARBA" id="ARBA00022679"/>
    </source>
</evidence>
<feature type="transmembrane region" description="Helical" evidence="7">
    <location>
        <begin position="357"/>
        <end position="381"/>
    </location>
</feature>
<dbReference type="GO" id="GO:0005794">
    <property type="term" value="C:Golgi apparatus"/>
    <property type="evidence" value="ECO:0007669"/>
    <property type="project" value="TreeGrafter"/>
</dbReference>
<keyword evidence="6 7" id="KW-0012">Acyltransferase</keyword>
<evidence type="ECO:0000256" key="3">
    <source>
        <dbReference type="ARBA" id="ARBA00022692"/>
    </source>
</evidence>
<sequence length="411" mass="45889">MRWNNYVNHKQEHEQPGSHLGGTEHRTSRKPQSAVLLLPTRGPERSGSQVLRLYALGWPYNRGSPGARPALADSVENPIVGGGILAPEPRRQLVSQFAIPFQQDGPGPAGRRGQAGCGAIPSQSQYPLGQMNICDWNQRRVTPDTGIAIPKPNSTSPLLSRVNGWSLPLNVLQGMAWVTFLVMTLANFGIFIPLLPGMWRPLVYGVSFVLWTFTRVTSGLFLFHLVVHIIAISTDPAELNVRMKNYSKAMPIFDRSKHAHVIQNQYCHLCEVTVSPKAKHCSACNKCIADFDHHCMWLNNCVGSRNYWCFFSSVASAVLALFCLAAVLLYIFIQYIMDQEELRSDPHFENITEENTWLLFLPFFPVRTTAPVLLIIGAAVLVLDLISLLMLGHLLLFHLYLCAYHTPPPSP</sequence>
<feature type="region of interest" description="Disordered" evidence="8">
    <location>
        <begin position="1"/>
        <end position="33"/>
    </location>
</feature>
<evidence type="ECO:0000259" key="9">
    <source>
        <dbReference type="Pfam" id="PF01529"/>
    </source>
</evidence>
<feature type="transmembrane region" description="Helical" evidence="7">
    <location>
        <begin position="314"/>
        <end position="337"/>
    </location>
</feature>
<dbReference type="RefSeq" id="XP_006872447.1">
    <property type="nucleotide sequence ID" value="XM_006872385.1"/>
</dbReference>
<accession>A0A9B0WYZ9</accession>
<dbReference type="GO" id="GO:0006612">
    <property type="term" value="P:protein targeting to membrane"/>
    <property type="evidence" value="ECO:0007669"/>
    <property type="project" value="TreeGrafter"/>
</dbReference>
<evidence type="ECO:0000256" key="8">
    <source>
        <dbReference type="SAM" id="MobiDB-lite"/>
    </source>
</evidence>
<keyword evidence="4 7" id="KW-1133">Transmembrane helix</keyword>
<comment type="catalytic activity">
    <reaction evidence="7">
        <text>L-cysteinyl-[protein] + hexadecanoyl-CoA = S-hexadecanoyl-L-cysteinyl-[protein] + CoA</text>
        <dbReference type="Rhea" id="RHEA:36683"/>
        <dbReference type="Rhea" id="RHEA-COMP:10131"/>
        <dbReference type="Rhea" id="RHEA-COMP:11032"/>
        <dbReference type="ChEBI" id="CHEBI:29950"/>
        <dbReference type="ChEBI" id="CHEBI:57287"/>
        <dbReference type="ChEBI" id="CHEBI:57379"/>
        <dbReference type="ChEBI" id="CHEBI:74151"/>
        <dbReference type="EC" id="2.3.1.225"/>
    </reaction>
</comment>
<dbReference type="InterPro" id="IPR001594">
    <property type="entry name" value="Palmitoyltrfase_DHHC"/>
</dbReference>
<dbReference type="PANTHER" id="PTHR22883:SF22">
    <property type="entry name" value="PALMITOYLTRANSFERASE ZDHHC11-RELATED"/>
    <property type="match status" value="1"/>
</dbReference>
<keyword evidence="3 7" id="KW-0812">Transmembrane</keyword>
<evidence type="ECO:0000313" key="10">
    <source>
        <dbReference type="Proteomes" id="UP000504623"/>
    </source>
</evidence>
<dbReference type="OrthoDB" id="9909019at2759"/>
<reference evidence="11" key="1">
    <citation type="submission" date="2025-08" db="UniProtKB">
        <authorList>
            <consortium name="RefSeq"/>
        </authorList>
    </citation>
    <scope>IDENTIFICATION</scope>
    <source>
        <tissue evidence="11">Spleen</tissue>
    </source>
</reference>
<dbReference type="PROSITE" id="PS50216">
    <property type="entry name" value="DHHC"/>
    <property type="match status" value="1"/>
</dbReference>
<evidence type="ECO:0000313" key="11">
    <source>
        <dbReference type="RefSeq" id="XP_006872447.1"/>
    </source>
</evidence>
<dbReference type="GO" id="GO:0019706">
    <property type="term" value="F:protein-cysteine S-palmitoyltransferase activity"/>
    <property type="evidence" value="ECO:0007669"/>
    <property type="project" value="UniProtKB-EC"/>
</dbReference>
<name>A0A9B0WYZ9_CHRAS</name>
<comment type="similarity">
    <text evidence="7">Belongs to the DHHC palmitoyltransferase family.</text>
</comment>
<proteinExistence type="inferred from homology"/>
<evidence type="ECO:0000256" key="1">
    <source>
        <dbReference type="ARBA" id="ARBA00004141"/>
    </source>
</evidence>
<dbReference type="AlphaFoldDB" id="A0A9B0WYZ9"/>
<keyword evidence="10" id="KW-1185">Reference proteome</keyword>
<dbReference type="GO" id="GO:0005783">
    <property type="term" value="C:endoplasmic reticulum"/>
    <property type="evidence" value="ECO:0007669"/>
    <property type="project" value="TreeGrafter"/>
</dbReference>
<feature type="compositionally biased region" description="Basic and acidic residues" evidence="8">
    <location>
        <begin position="9"/>
        <end position="26"/>
    </location>
</feature>
<feature type="domain" description="Palmitoyltransferase DHHC" evidence="9">
    <location>
        <begin position="262"/>
        <end position="404"/>
    </location>
</feature>
<feature type="transmembrane region" description="Helical" evidence="7">
    <location>
        <begin position="388"/>
        <end position="406"/>
    </location>
</feature>